<evidence type="ECO:0000313" key="3">
    <source>
        <dbReference type="Proteomes" id="UP000770661"/>
    </source>
</evidence>
<sequence>MGDFLQRHPDNACGVSPCLAGTIHAHRNQESEAIAQVGNDKHSGEEFLSLPTVNGSGRLTLRARTSRLRSPSWFTAEWREHPLVSQDTPQHRHGSGEGCPHRRSSEASVADRSSGLALPWKRIALHAPSDRGASAHRARALHGLKSALRAGTPREDYGRNPSGSSTFSWRRPRERLQFPGPRCFHRAMWNGREFTLRSVFLSEVK</sequence>
<dbReference type="EMBL" id="JACEEZ010018374">
    <property type="protein sequence ID" value="KAG0716990.1"/>
    <property type="molecule type" value="Genomic_DNA"/>
</dbReference>
<organism evidence="2 3">
    <name type="scientific">Chionoecetes opilio</name>
    <name type="common">Atlantic snow crab</name>
    <name type="synonym">Cancer opilio</name>
    <dbReference type="NCBI Taxonomy" id="41210"/>
    <lineage>
        <taxon>Eukaryota</taxon>
        <taxon>Metazoa</taxon>
        <taxon>Ecdysozoa</taxon>
        <taxon>Arthropoda</taxon>
        <taxon>Crustacea</taxon>
        <taxon>Multicrustacea</taxon>
        <taxon>Malacostraca</taxon>
        <taxon>Eumalacostraca</taxon>
        <taxon>Eucarida</taxon>
        <taxon>Decapoda</taxon>
        <taxon>Pleocyemata</taxon>
        <taxon>Brachyura</taxon>
        <taxon>Eubrachyura</taxon>
        <taxon>Majoidea</taxon>
        <taxon>Majidae</taxon>
        <taxon>Chionoecetes</taxon>
    </lineage>
</organism>
<comment type="caution">
    <text evidence="2">The sequence shown here is derived from an EMBL/GenBank/DDBJ whole genome shotgun (WGS) entry which is preliminary data.</text>
</comment>
<gene>
    <name evidence="2" type="ORF">GWK47_008351</name>
</gene>
<accession>A0A8J4Y8V9</accession>
<dbReference type="Proteomes" id="UP000770661">
    <property type="component" value="Unassembled WGS sequence"/>
</dbReference>
<evidence type="ECO:0000313" key="2">
    <source>
        <dbReference type="EMBL" id="KAG0716990.1"/>
    </source>
</evidence>
<reference evidence="2" key="1">
    <citation type="submission" date="2020-07" db="EMBL/GenBank/DDBJ databases">
        <title>The High-quality genome of the commercially important snow crab, Chionoecetes opilio.</title>
        <authorList>
            <person name="Jeong J.-H."/>
            <person name="Ryu S."/>
        </authorList>
    </citation>
    <scope>NUCLEOTIDE SEQUENCE</scope>
    <source>
        <strain evidence="2">MADBK_172401_WGS</strain>
        <tissue evidence="2">Digestive gland</tissue>
    </source>
</reference>
<dbReference type="AlphaFoldDB" id="A0A8J4Y8V9"/>
<protein>
    <submittedName>
        <fullName evidence="2">Uncharacterized protein</fullName>
    </submittedName>
</protein>
<keyword evidence="3" id="KW-1185">Reference proteome</keyword>
<feature type="region of interest" description="Disordered" evidence="1">
    <location>
        <begin position="150"/>
        <end position="171"/>
    </location>
</feature>
<proteinExistence type="predicted"/>
<evidence type="ECO:0000256" key="1">
    <source>
        <dbReference type="SAM" id="MobiDB-lite"/>
    </source>
</evidence>
<name>A0A8J4Y8V9_CHIOP</name>
<feature type="region of interest" description="Disordered" evidence="1">
    <location>
        <begin position="84"/>
        <end position="113"/>
    </location>
</feature>